<dbReference type="GeneID" id="98128533"/>
<keyword evidence="3 6" id="KW-0349">Heme</keyword>
<comment type="similarity">
    <text evidence="2 6">Belongs to the cytochrome P450 family.</text>
</comment>
<evidence type="ECO:0000256" key="7">
    <source>
        <dbReference type="SAM" id="Phobius"/>
    </source>
</evidence>
<dbReference type="PANTHER" id="PTHR24305">
    <property type="entry name" value="CYTOCHROME P450"/>
    <property type="match status" value="1"/>
</dbReference>
<evidence type="ECO:0000256" key="1">
    <source>
        <dbReference type="ARBA" id="ARBA00001971"/>
    </source>
</evidence>
<dbReference type="SUPFAM" id="SSF48264">
    <property type="entry name" value="Cytochrome P450"/>
    <property type="match status" value="1"/>
</dbReference>
<evidence type="ECO:0000313" key="8">
    <source>
        <dbReference type="EMBL" id="KAL2264593.1"/>
    </source>
</evidence>
<dbReference type="PRINTS" id="PR00385">
    <property type="entry name" value="P450"/>
</dbReference>
<protein>
    <recommendedName>
        <fullName evidence="10">Cytochrome P450 monooxygenase</fullName>
    </recommendedName>
</protein>
<keyword evidence="7" id="KW-0812">Transmembrane</keyword>
<evidence type="ECO:0008006" key="10">
    <source>
        <dbReference type="Google" id="ProtNLM"/>
    </source>
</evidence>
<keyword evidence="6" id="KW-0560">Oxidoreductase</keyword>
<keyword evidence="5 6" id="KW-0408">Iron</keyword>
<comment type="caution">
    <text evidence="8">The sequence shown here is derived from an EMBL/GenBank/DDBJ whole genome shotgun (WGS) entry which is preliminary data.</text>
</comment>
<sequence>MASPSPGAHYDGPPSSWITSDSRALLAAIWSQKLTALVLGPSLAVVLWLFIADYTSPLKRYPGPFLARWTNLYRWWQVYKGNYAPHIKKLHEKYGPVVRLGPNMLDIDLPELSRVIYGTVGWAKSDMYTVNSPLVNGKLLSNIFSEVDPAQHAKMKRPVVRHYSVSAVQALEPQVDSVLTDLLSLLQRRYVEKEQACDVGEWLNFFAWDFMGMVTMSHTYGFLEKGSDIDNVLANNVKLVDYFGLIGQLTWVDYLLDKNPIHSFGPSGIPSVVRFTVEKLTARTKGEDKHYTPDRPDFMQYFLETKKTHPDLVDDAGVTAYMLVNLLAGADTVSIVFQALFYYMLKNPRVYARLSAEVRTAFQPFQLAPYAQARALPYLEAVVHETLRYNPSISMALERVVPPGGLRLPDGSVVPGGKTVGMNPYVIGRNRGVFGEDADEYKPERWLRGEGEGEEEYKERMRRWWESMLVFGGGSRICLGRHVAMMEMYKVVATLVASFDFELEDPEKPWQICARWFIWPKGIVCKLRPRKD</sequence>
<dbReference type="InterPro" id="IPR017972">
    <property type="entry name" value="Cyt_P450_CS"/>
</dbReference>
<name>A0ABR4D2I3_9PEZI</name>
<dbReference type="RefSeq" id="XP_070863320.1">
    <property type="nucleotide sequence ID" value="XM_071013889.1"/>
</dbReference>
<feature type="transmembrane region" description="Helical" evidence="7">
    <location>
        <begin position="320"/>
        <end position="345"/>
    </location>
</feature>
<dbReference type="Gene3D" id="1.10.630.10">
    <property type="entry name" value="Cytochrome P450"/>
    <property type="match status" value="1"/>
</dbReference>
<evidence type="ECO:0000256" key="6">
    <source>
        <dbReference type="RuleBase" id="RU000461"/>
    </source>
</evidence>
<dbReference type="PROSITE" id="PS00086">
    <property type="entry name" value="CYTOCHROME_P450"/>
    <property type="match status" value="1"/>
</dbReference>
<evidence type="ECO:0000313" key="9">
    <source>
        <dbReference type="Proteomes" id="UP001600064"/>
    </source>
</evidence>
<comment type="cofactor">
    <cofactor evidence="1">
        <name>heme</name>
        <dbReference type="ChEBI" id="CHEBI:30413"/>
    </cofactor>
</comment>
<dbReference type="PANTHER" id="PTHR24305:SF232">
    <property type="entry name" value="P450, PUTATIVE (EUROFUNG)-RELATED"/>
    <property type="match status" value="1"/>
</dbReference>
<dbReference type="EMBL" id="JAZGUE010000007">
    <property type="protein sequence ID" value="KAL2264593.1"/>
    <property type="molecule type" value="Genomic_DNA"/>
</dbReference>
<keyword evidence="6" id="KW-0503">Monooxygenase</keyword>
<keyword evidence="7" id="KW-0472">Membrane</keyword>
<dbReference type="Proteomes" id="UP001600064">
    <property type="component" value="Unassembled WGS sequence"/>
</dbReference>
<dbReference type="CDD" id="cd11060">
    <property type="entry name" value="CYP57A1-like"/>
    <property type="match status" value="1"/>
</dbReference>
<dbReference type="InterPro" id="IPR001128">
    <property type="entry name" value="Cyt_P450"/>
</dbReference>
<dbReference type="InterPro" id="IPR036396">
    <property type="entry name" value="Cyt_P450_sf"/>
</dbReference>
<gene>
    <name evidence="8" type="ORF">VTJ83DRAFT_7103</name>
</gene>
<organism evidence="8 9">
    <name type="scientific">Remersonia thermophila</name>
    <dbReference type="NCBI Taxonomy" id="72144"/>
    <lineage>
        <taxon>Eukaryota</taxon>
        <taxon>Fungi</taxon>
        <taxon>Dikarya</taxon>
        <taxon>Ascomycota</taxon>
        <taxon>Pezizomycotina</taxon>
        <taxon>Sordariomycetes</taxon>
        <taxon>Sordariomycetidae</taxon>
        <taxon>Sordariales</taxon>
        <taxon>Sordariales incertae sedis</taxon>
        <taxon>Remersonia</taxon>
    </lineage>
</organism>
<dbReference type="InterPro" id="IPR050121">
    <property type="entry name" value="Cytochrome_P450_monoxygenase"/>
</dbReference>
<feature type="transmembrane region" description="Helical" evidence="7">
    <location>
        <begin position="34"/>
        <end position="51"/>
    </location>
</feature>
<evidence type="ECO:0000256" key="2">
    <source>
        <dbReference type="ARBA" id="ARBA00010617"/>
    </source>
</evidence>
<keyword evidence="9" id="KW-1185">Reference proteome</keyword>
<evidence type="ECO:0000256" key="3">
    <source>
        <dbReference type="ARBA" id="ARBA00022617"/>
    </source>
</evidence>
<dbReference type="PRINTS" id="PR00463">
    <property type="entry name" value="EP450I"/>
</dbReference>
<reference evidence="8 9" key="1">
    <citation type="journal article" date="2024" name="Commun. Biol.">
        <title>Comparative genomic analysis of thermophilic fungi reveals convergent evolutionary adaptations and gene losses.</title>
        <authorList>
            <person name="Steindorff A.S."/>
            <person name="Aguilar-Pontes M.V."/>
            <person name="Robinson A.J."/>
            <person name="Andreopoulos B."/>
            <person name="LaButti K."/>
            <person name="Kuo A."/>
            <person name="Mondo S."/>
            <person name="Riley R."/>
            <person name="Otillar R."/>
            <person name="Haridas S."/>
            <person name="Lipzen A."/>
            <person name="Grimwood J."/>
            <person name="Schmutz J."/>
            <person name="Clum A."/>
            <person name="Reid I.D."/>
            <person name="Moisan M.C."/>
            <person name="Butler G."/>
            <person name="Nguyen T.T.M."/>
            <person name="Dewar K."/>
            <person name="Conant G."/>
            <person name="Drula E."/>
            <person name="Henrissat B."/>
            <person name="Hansel C."/>
            <person name="Singer S."/>
            <person name="Hutchinson M.I."/>
            <person name="de Vries R.P."/>
            <person name="Natvig D.O."/>
            <person name="Powell A.J."/>
            <person name="Tsang A."/>
            <person name="Grigoriev I.V."/>
        </authorList>
    </citation>
    <scope>NUCLEOTIDE SEQUENCE [LARGE SCALE GENOMIC DNA]</scope>
    <source>
        <strain evidence="8 9">ATCC 22073</strain>
    </source>
</reference>
<keyword evidence="7" id="KW-1133">Transmembrane helix</keyword>
<proteinExistence type="inferred from homology"/>
<evidence type="ECO:0000256" key="4">
    <source>
        <dbReference type="ARBA" id="ARBA00022723"/>
    </source>
</evidence>
<evidence type="ECO:0000256" key="5">
    <source>
        <dbReference type="ARBA" id="ARBA00023004"/>
    </source>
</evidence>
<dbReference type="Pfam" id="PF00067">
    <property type="entry name" value="p450"/>
    <property type="match status" value="1"/>
</dbReference>
<accession>A0ABR4D2I3</accession>
<keyword evidence="4 6" id="KW-0479">Metal-binding</keyword>
<dbReference type="InterPro" id="IPR002401">
    <property type="entry name" value="Cyt_P450_E_grp-I"/>
</dbReference>